<evidence type="ECO:0000313" key="9">
    <source>
        <dbReference type="EMBL" id="KGB39436.1"/>
    </source>
</evidence>
<evidence type="ECO:0000256" key="4">
    <source>
        <dbReference type="ARBA" id="ARBA00040133"/>
    </source>
</evidence>
<dbReference type="InterPro" id="IPR025986">
    <property type="entry name" value="RPAP3-like_C"/>
</dbReference>
<accession>A0A095AXM8</accession>
<feature type="repeat" description="TPR" evidence="5">
    <location>
        <begin position="134"/>
        <end position="167"/>
    </location>
</feature>
<dbReference type="SMART" id="SM00028">
    <property type="entry name" value="TPR"/>
    <property type="match status" value="3"/>
</dbReference>
<reference evidence="9" key="1">
    <citation type="journal article" date="2012" name="Nat. Genet.">
        <title>Whole-genome sequence of Schistosoma haematobium.</title>
        <authorList>
            <person name="Young N.D."/>
            <person name="Jex A.R."/>
            <person name="Li B."/>
            <person name="Liu S."/>
            <person name="Yang L."/>
            <person name="Xiong Z."/>
            <person name="Li Y."/>
            <person name="Cantacessi C."/>
            <person name="Hall R.S."/>
            <person name="Xu X."/>
            <person name="Chen F."/>
            <person name="Wu X."/>
            <person name="Zerlotini A."/>
            <person name="Oliveira G."/>
            <person name="Hofmann A."/>
            <person name="Zhang G."/>
            <person name="Fang X."/>
            <person name="Kang Y."/>
            <person name="Campbell B.E."/>
            <person name="Loukas A."/>
            <person name="Ranganathan S."/>
            <person name="Rollinson D."/>
            <person name="Rinaldi G."/>
            <person name="Brindley P.J."/>
            <person name="Yang H."/>
            <person name="Wang J."/>
            <person name="Wang J."/>
            <person name="Gasser R.B."/>
        </authorList>
    </citation>
    <scope>NUCLEOTIDE SEQUENCE [LARGE SCALE GENOMIC DNA]</scope>
</reference>
<evidence type="ECO:0000256" key="2">
    <source>
        <dbReference type="ARBA" id="ARBA00022803"/>
    </source>
</evidence>
<dbReference type="RefSeq" id="XP_012799195.1">
    <property type="nucleotide sequence ID" value="XM_012943741.3"/>
</dbReference>
<proteinExistence type="inferred from homology"/>
<protein>
    <recommendedName>
        <fullName evidence="4">RNA polymerase II-associated protein 3</fullName>
    </recommendedName>
</protein>
<evidence type="ECO:0000259" key="7">
    <source>
        <dbReference type="Pfam" id="PF13877"/>
    </source>
</evidence>
<feature type="compositionally biased region" description="Low complexity" evidence="6">
    <location>
        <begin position="344"/>
        <end position="359"/>
    </location>
</feature>
<keyword evidence="10" id="KW-1185">Reference proteome</keyword>
<dbReference type="PROSITE" id="PS50005">
    <property type="entry name" value="TPR"/>
    <property type="match status" value="1"/>
</dbReference>
<dbReference type="EMBL" id="KL251203">
    <property type="protein sequence ID" value="KGB39436.1"/>
    <property type="molecule type" value="Genomic_DNA"/>
</dbReference>
<evidence type="ECO:0000313" key="10">
    <source>
        <dbReference type="Proteomes" id="UP000471633"/>
    </source>
</evidence>
<reference evidence="8" key="3">
    <citation type="submission" date="2021-06" db="EMBL/GenBank/DDBJ databases">
        <title>Chromosome-level genome assembly for S. haematobium.</title>
        <authorList>
            <person name="Stroehlein A.J."/>
        </authorList>
    </citation>
    <scope>NUCLEOTIDE SEQUENCE</scope>
</reference>
<comment type="similarity">
    <text evidence="3">Belongs to the RPAP3 family.</text>
</comment>
<name>A0A095AXM8_SCHHA</name>
<dbReference type="STRING" id="6185.A0A095AXM8"/>
<dbReference type="CTD" id="24595139"/>
<feature type="region of interest" description="Disordered" evidence="6">
    <location>
        <begin position="94"/>
        <end position="127"/>
    </location>
</feature>
<evidence type="ECO:0000256" key="1">
    <source>
        <dbReference type="ARBA" id="ARBA00022737"/>
    </source>
</evidence>
<dbReference type="Gene3D" id="1.25.40.10">
    <property type="entry name" value="Tetratricopeptide repeat domain"/>
    <property type="match status" value="1"/>
</dbReference>
<reference evidence="8" key="4">
    <citation type="journal article" date="2022" name="PLoS Pathog.">
        <title>Chromosome-level genome of Schistosoma haematobium underpins genome-wide explorations of molecular variation.</title>
        <authorList>
            <person name="Stroehlein A.J."/>
            <person name="Korhonen P.K."/>
            <person name="Lee V.V."/>
            <person name="Ralph S.A."/>
            <person name="Mentink-Kane M."/>
            <person name="You H."/>
            <person name="McManus D.P."/>
            <person name="Tchuente L.T."/>
            <person name="Stothard J.R."/>
            <person name="Kaur P."/>
            <person name="Dudchenko O."/>
            <person name="Aiden E.L."/>
            <person name="Yang B."/>
            <person name="Yang H."/>
            <person name="Emery A.M."/>
            <person name="Webster B.L."/>
            <person name="Brindley P.J."/>
            <person name="Rollinson D."/>
            <person name="Chang B.C.H."/>
            <person name="Gasser R.B."/>
            <person name="Young N.D."/>
        </authorList>
    </citation>
    <scope>NUCLEOTIDE SEQUENCE</scope>
</reference>
<dbReference type="SUPFAM" id="SSF48452">
    <property type="entry name" value="TPR-like"/>
    <property type="match status" value="1"/>
</dbReference>
<dbReference type="EMBL" id="AMPZ03000005">
    <property type="protein sequence ID" value="KAH9582371.1"/>
    <property type="molecule type" value="Genomic_DNA"/>
</dbReference>
<feature type="region of interest" description="Disordered" evidence="6">
    <location>
        <begin position="284"/>
        <end position="361"/>
    </location>
</feature>
<evidence type="ECO:0000256" key="5">
    <source>
        <dbReference type="PROSITE-ProRule" id="PRU00339"/>
    </source>
</evidence>
<organism evidence="9">
    <name type="scientific">Schistosoma haematobium</name>
    <name type="common">Blood fluke</name>
    <dbReference type="NCBI Taxonomy" id="6185"/>
    <lineage>
        <taxon>Eukaryota</taxon>
        <taxon>Metazoa</taxon>
        <taxon>Spiralia</taxon>
        <taxon>Lophotrochozoa</taxon>
        <taxon>Platyhelminthes</taxon>
        <taxon>Trematoda</taxon>
        <taxon>Digenea</taxon>
        <taxon>Strigeidida</taxon>
        <taxon>Schistosomatoidea</taxon>
        <taxon>Schistosomatidae</taxon>
        <taxon>Schistosoma</taxon>
    </lineage>
</organism>
<evidence type="ECO:0000256" key="6">
    <source>
        <dbReference type="SAM" id="MobiDB-lite"/>
    </source>
</evidence>
<dbReference type="GO" id="GO:0101031">
    <property type="term" value="C:protein folding chaperone complex"/>
    <property type="evidence" value="ECO:0007669"/>
    <property type="project" value="TreeGrafter"/>
</dbReference>
<dbReference type="PANTHER" id="PTHR46423">
    <property type="entry name" value="RNA POLYMERASE II-ASSOCIATED PROTEIN 3"/>
    <property type="match status" value="1"/>
</dbReference>
<dbReference type="InterPro" id="IPR011990">
    <property type="entry name" value="TPR-like_helical_dom_sf"/>
</dbReference>
<dbReference type="InterPro" id="IPR019734">
    <property type="entry name" value="TPR_rpt"/>
</dbReference>
<sequence length="511" mass="59039">MDPEKFLNFQMQMRENNLEVENFLNDFEAWKETVGSKSKQLESTCQPELPAIRNSLLKKHKKKAVKQSVNNKKVERIKSYDYRAWDKFSAKQALDDDEHNDDRDVDRNFTSPNDQDCSSETDEEQEDQRRIQLSKEARELGNVRFKEGKLNEAIEHYTMAIRLAPEDSIPYINRAFAYIKTERYASAEADCTAALRLDRTSVKAFYRRALARKGLGHITGAIEDLKELLRFDSDNKTAINELEALIGKKKVAHISNSTVSCSSIQSSNPRKMRRIPIIEVDDDNHNKQMLSTPVQNSTKSVCTNDDSSVSNNNKCSILNKDQSKNENVLHSTPQTSDRLESRNISSSTSTPIVPTSETINPGIDHNFKRQLPLLNTNLHKPPSNWFQLERELRELCQRNSSSNYQPNLNKEAIIYLCNIQPVHYVKLFGENMESDFVSRMLQAFYLSDQLTNQHIVERLLFLSKLPRFDIAWMMVDGSERVNIIKFIKNLQNDNSLDKELLKQIYVQFECE</sequence>
<feature type="compositionally biased region" description="Polar residues" evidence="6">
    <location>
        <begin position="287"/>
        <end position="336"/>
    </location>
</feature>
<gene>
    <name evidence="8" type="primary">RPAP3_1</name>
    <name evidence="8" type="ORF">MS3_00007153</name>
    <name evidence="9" type="ORF">MS3_07862</name>
</gene>
<dbReference type="KEGG" id="shx:MS3_00007153"/>
<feature type="domain" description="RNA-polymerase II-associated protein 3-like C-terminal" evidence="7">
    <location>
        <begin position="381"/>
        <end position="480"/>
    </location>
</feature>
<dbReference type="GeneID" id="24595139"/>
<reference evidence="8" key="2">
    <citation type="journal article" date="2019" name="Gigascience">
        <title>High-quality Schistosoma haematobium genome achieved by single-molecule and long-range sequencing.</title>
        <authorList>
            <person name="Stroehlein A.J."/>
            <person name="Korhonen P.K."/>
            <person name="Chong T.M."/>
            <person name="Lim Y.L."/>
            <person name="Chan K.G."/>
            <person name="Webster B."/>
            <person name="Rollinson D."/>
            <person name="Brindley P.J."/>
            <person name="Gasser R.B."/>
            <person name="Young N.D."/>
        </authorList>
    </citation>
    <scope>NUCLEOTIDE SEQUENCE</scope>
</reference>
<dbReference type="Proteomes" id="UP000471633">
    <property type="component" value="Unassembled WGS sequence"/>
</dbReference>
<feature type="compositionally biased region" description="Acidic residues" evidence="6">
    <location>
        <begin position="117"/>
        <end position="126"/>
    </location>
</feature>
<dbReference type="InterPro" id="IPR051966">
    <property type="entry name" value="RPAP3"/>
</dbReference>
<evidence type="ECO:0000313" key="8">
    <source>
        <dbReference type="EMBL" id="KAH9582371.1"/>
    </source>
</evidence>
<dbReference type="Pfam" id="PF13877">
    <property type="entry name" value="RPAP3_C"/>
    <property type="match status" value="1"/>
</dbReference>
<dbReference type="AlphaFoldDB" id="A0A095AXM8"/>
<keyword evidence="2 5" id="KW-0802">TPR repeat</keyword>
<dbReference type="Pfam" id="PF13414">
    <property type="entry name" value="TPR_11"/>
    <property type="match status" value="1"/>
</dbReference>
<evidence type="ECO:0000256" key="3">
    <source>
        <dbReference type="ARBA" id="ARBA00038275"/>
    </source>
</evidence>
<keyword evidence="1" id="KW-0677">Repeat</keyword>
<dbReference type="PANTHER" id="PTHR46423:SF1">
    <property type="entry name" value="RNA POLYMERASE II-ASSOCIATED PROTEIN 3"/>
    <property type="match status" value="1"/>
</dbReference>